<comment type="caution">
    <text evidence="2">The sequence shown here is derived from an EMBL/GenBank/DDBJ whole genome shotgun (WGS) entry which is preliminary data.</text>
</comment>
<keyword evidence="1" id="KW-0812">Transmembrane</keyword>
<dbReference type="Proteomes" id="UP001589692">
    <property type="component" value="Unassembled WGS sequence"/>
</dbReference>
<keyword evidence="1" id="KW-1133">Transmembrane helix</keyword>
<reference evidence="2 3" key="1">
    <citation type="submission" date="2024-09" db="EMBL/GenBank/DDBJ databases">
        <authorList>
            <person name="Sun Q."/>
            <person name="Mori K."/>
        </authorList>
    </citation>
    <scope>NUCLEOTIDE SEQUENCE [LARGE SCALE GENOMIC DNA]</scope>
    <source>
        <strain evidence="2 3">TBRC 4938</strain>
    </source>
</reference>
<evidence type="ECO:0000256" key="1">
    <source>
        <dbReference type="SAM" id="Phobius"/>
    </source>
</evidence>
<sequence length="59" mass="6804">MTLVQHMWNRFVPGVFYRNISRFAPFNPQDRKENAMNSIIWLVGAIVIIIAILNLVGFA</sequence>
<proteinExistence type="predicted"/>
<accession>A0ABV6AE52</accession>
<feature type="transmembrane region" description="Helical" evidence="1">
    <location>
        <begin position="39"/>
        <end position="58"/>
    </location>
</feature>
<keyword evidence="3" id="KW-1185">Reference proteome</keyword>
<protein>
    <submittedName>
        <fullName evidence="2">Uncharacterized protein</fullName>
    </submittedName>
</protein>
<name>A0ABV6AE52_9HYPH</name>
<keyword evidence="1" id="KW-0472">Membrane</keyword>
<dbReference type="RefSeq" id="WP_377255511.1">
    <property type="nucleotide sequence ID" value="NZ_JBHMAA010000004.1"/>
</dbReference>
<evidence type="ECO:0000313" key="3">
    <source>
        <dbReference type="Proteomes" id="UP001589692"/>
    </source>
</evidence>
<evidence type="ECO:0000313" key="2">
    <source>
        <dbReference type="EMBL" id="MFB9947648.1"/>
    </source>
</evidence>
<organism evidence="2 3">
    <name type="scientific">Rhizobium puerariae</name>
    <dbReference type="NCBI Taxonomy" id="1585791"/>
    <lineage>
        <taxon>Bacteria</taxon>
        <taxon>Pseudomonadati</taxon>
        <taxon>Pseudomonadota</taxon>
        <taxon>Alphaproteobacteria</taxon>
        <taxon>Hyphomicrobiales</taxon>
        <taxon>Rhizobiaceae</taxon>
        <taxon>Rhizobium/Agrobacterium group</taxon>
        <taxon>Rhizobium</taxon>
    </lineage>
</organism>
<gene>
    <name evidence="2" type="ORF">ACFFP0_02255</name>
</gene>
<dbReference type="EMBL" id="JBHMAA010000004">
    <property type="protein sequence ID" value="MFB9947648.1"/>
    <property type="molecule type" value="Genomic_DNA"/>
</dbReference>